<proteinExistence type="predicted"/>
<evidence type="ECO:0000313" key="3">
    <source>
        <dbReference type="Proteomes" id="UP001500791"/>
    </source>
</evidence>
<evidence type="ECO:0000313" key="2">
    <source>
        <dbReference type="EMBL" id="GAA0385114.1"/>
    </source>
</evidence>
<protein>
    <submittedName>
        <fullName evidence="2">DUF1700 domain-containing protein</fullName>
    </submittedName>
</protein>
<reference evidence="2 3" key="1">
    <citation type="journal article" date="2019" name="Int. J. Syst. Evol. Microbiol.">
        <title>The Global Catalogue of Microorganisms (GCM) 10K type strain sequencing project: providing services to taxonomists for standard genome sequencing and annotation.</title>
        <authorList>
            <consortium name="The Broad Institute Genomics Platform"/>
            <consortium name="The Broad Institute Genome Sequencing Center for Infectious Disease"/>
            <person name="Wu L."/>
            <person name="Ma J."/>
        </authorList>
    </citation>
    <scope>NUCLEOTIDE SEQUENCE [LARGE SCALE GENOMIC DNA]</scope>
    <source>
        <strain evidence="2 3">JCM 13476</strain>
    </source>
</reference>
<keyword evidence="1" id="KW-0812">Transmembrane</keyword>
<comment type="caution">
    <text evidence="2">The sequence shown here is derived from an EMBL/GenBank/DDBJ whole genome shotgun (WGS) entry which is preliminary data.</text>
</comment>
<dbReference type="Proteomes" id="UP001500791">
    <property type="component" value="Unassembled WGS sequence"/>
</dbReference>
<name>A0ABN0Y745_9CAUL</name>
<gene>
    <name evidence="2" type="ORF">GCM10009093_10020</name>
</gene>
<feature type="transmembrane region" description="Helical" evidence="1">
    <location>
        <begin position="78"/>
        <end position="101"/>
    </location>
</feature>
<sequence length="189" mass="19741">MNRNEFLARLRKGLVGLTQAAADDIIADYEAHFDEGRAAGRSEEDVATALGNPDRIARELKAEAGAQAWAQQPTASNAMGAIFGIIGLGAIDILILLPLVLPIFGTVIGFLLGGVGVFIAGGAVMVVGPFAGLPGGAFAAILMGIGLMGLGVFMIGLMAILIKWMIDATIWYARLHYRVIKPALEPAKA</sequence>
<evidence type="ECO:0000256" key="1">
    <source>
        <dbReference type="SAM" id="Phobius"/>
    </source>
</evidence>
<keyword evidence="1" id="KW-1133">Transmembrane helix</keyword>
<accession>A0ABN0Y745</accession>
<feature type="transmembrane region" description="Helical" evidence="1">
    <location>
        <begin position="137"/>
        <end position="162"/>
    </location>
</feature>
<organism evidence="2 3">
    <name type="scientific">Brevundimonas terrae</name>
    <dbReference type="NCBI Taxonomy" id="363631"/>
    <lineage>
        <taxon>Bacteria</taxon>
        <taxon>Pseudomonadati</taxon>
        <taxon>Pseudomonadota</taxon>
        <taxon>Alphaproteobacteria</taxon>
        <taxon>Caulobacterales</taxon>
        <taxon>Caulobacteraceae</taxon>
        <taxon>Brevundimonas</taxon>
    </lineage>
</organism>
<keyword evidence="3" id="KW-1185">Reference proteome</keyword>
<keyword evidence="1" id="KW-0472">Membrane</keyword>
<dbReference type="RefSeq" id="WP_167174315.1">
    <property type="nucleotide sequence ID" value="NZ_BAAAEJ010000003.1"/>
</dbReference>
<dbReference type="EMBL" id="BAAAEJ010000003">
    <property type="protein sequence ID" value="GAA0385114.1"/>
    <property type="molecule type" value="Genomic_DNA"/>
</dbReference>
<dbReference type="Pfam" id="PF22564">
    <property type="entry name" value="HAAS"/>
    <property type="match status" value="1"/>
</dbReference>
<feature type="transmembrane region" description="Helical" evidence="1">
    <location>
        <begin position="108"/>
        <end position="131"/>
    </location>
</feature>